<feature type="transmembrane region" description="Helical" evidence="1">
    <location>
        <begin position="104"/>
        <end position="126"/>
    </location>
</feature>
<dbReference type="KEGG" id="tva:4748620"/>
<evidence type="ECO:0000256" key="1">
    <source>
        <dbReference type="SAM" id="Phobius"/>
    </source>
</evidence>
<keyword evidence="1" id="KW-0812">Transmembrane</keyword>
<keyword evidence="1" id="KW-0472">Membrane</keyword>
<dbReference type="VEuPathDB" id="TrichDB:TVAGG3_0492100"/>
<protein>
    <recommendedName>
        <fullName evidence="4">Mannosyltransferase</fullName>
    </recommendedName>
</protein>
<dbReference type="EMBL" id="DS114072">
    <property type="protein sequence ID" value="EAX90928.1"/>
    <property type="molecule type" value="Genomic_DNA"/>
</dbReference>
<feature type="transmembrane region" description="Helical" evidence="1">
    <location>
        <begin position="76"/>
        <end position="97"/>
    </location>
</feature>
<dbReference type="VEuPathDB" id="TrichDB:TVAG_232850"/>
<sequence length="256" mass="30379">MSFNPVWNDSKPNELKNPISTYWESLSTFIVIALFLVWPTLDKKQIMRYLPSLIIFIISSLFRYQPSALDNLKVIFPAWFPYAVCAVSHFISTMFSISFRKRHFIFIISLFVVVLCFNTTTVYHIYKFMSFKFPIYDIHTKELGLWVAENTRYDSKFLCSSWMTNPITSLAGREVTIGYFGWIWTHGLNITERLFMMSDLAKNPYNYSSFKEKSITYAMYRENDETREFLWKQPIVSSKWIEILDLGGYKLYRLID</sequence>
<feature type="transmembrane region" description="Helical" evidence="1">
    <location>
        <begin position="46"/>
        <end position="64"/>
    </location>
</feature>
<gene>
    <name evidence="2" type="ORF">TVAG_232850</name>
</gene>
<keyword evidence="1" id="KW-1133">Transmembrane helix</keyword>
<evidence type="ECO:0000313" key="2">
    <source>
        <dbReference type="EMBL" id="EAX90928.1"/>
    </source>
</evidence>
<accession>A2FVZ9</accession>
<name>A2FVZ9_TRIV3</name>
<reference evidence="2" key="2">
    <citation type="journal article" date="2007" name="Science">
        <title>Draft genome sequence of the sexually transmitted pathogen Trichomonas vaginalis.</title>
        <authorList>
            <person name="Carlton J.M."/>
            <person name="Hirt R.P."/>
            <person name="Silva J.C."/>
            <person name="Delcher A.L."/>
            <person name="Schatz M."/>
            <person name="Zhao Q."/>
            <person name="Wortman J.R."/>
            <person name="Bidwell S.L."/>
            <person name="Alsmark U.C.M."/>
            <person name="Besteiro S."/>
            <person name="Sicheritz-Ponten T."/>
            <person name="Noel C.J."/>
            <person name="Dacks J.B."/>
            <person name="Foster P.G."/>
            <person name="Simillion C."/>
            <person name="Van de Peer Y."/>
            <person name="Miranda-Saavedra D."/>
            <person name="Barton G.J."/>
            <person name="Westrop G.D."/>
            <person name="Mueller S."/>
            <person name="Dessi D."/>
            <person name="Fiori P.L."/>
            <person name="Ren Q."/>
            <person name="Paulsen I."/>
            <person name="Zhang H."/>
            <person name="Bastida-Corcuera F.D."/>
            <person name="Simoes-Barbosa A."/>
            <person name="Brown M.T."/>
            <person name="Hayes R.D."/>
            <person name="Mukherjee M."/>
            <person name="Okumura C.Y."/>
            <person name="Schneider R."/>
            <person name="Smith A.J."/>
            <person name="Vanacova S."/>
            <person name="Villalvazo M."/>
            <person name="Haas B.J."/>
            <person name="Pertea M."/>
            <person name="Feldblyum T.V."/>
            <person name="Utterback T.R."/>
            <person name="Shu C.L."/>
            <person name="Osoegawa K."/>
            <person name="de Jong P.J."/>
            <person name="Hrdy I."/>
            <person name="Horvathova L."/>
            <person name="Zubacova Z."/>
            <person name="Dolezal P."/>
            <person name="Malik S.B."/>
            <person name="Logsdon J.M. Jr."/>
            <person name="Henze K."/>
            <person name="Gupta A."/>
            <person name="Wang C.C."/>
            <person name="Dunne R.L."/>
            <person name="Upcroft J.A."/>
            <person name="Upcroft P."/>
            <person name="White O."/>
            <person name="Salzberg S.L."/>
            <person name="Tang P."/>
            <person name="Chiu C.-H."/>
            <person name="Lee Y.-S."/>
            <person name="Embley T.M."/>
            <person name="Coombs G.H."/>
            <person name="Mottram J.C."/>
            <person name="Tachezy J."/>
            <person name="Fraser-Liggett C.M."/>
            <person name="Johnson P.J."/>
        </authorList>
    </citation>
    <scope>NUCLEOTIDE SEQUENCE [LARGE SCALE GENOMIC DNA]</scope>
    <source>
        <strain evidence="2">G3</strain>
    </source>
</reference>
<organism evidence="2 3">
    <name type="scientific">Trichomonas vaginalis (strain ATCC PRA-98 / G3)</name>
    <dbReference type="NCBI Taxonomy" id="412133"/>
    <lineage>
        <taxon>Eukaryota</taxon>
        <taxon>Metamonada</taxon>
        <taxon>Parabasalia</taxon>
        <taxon>Trichomonadida</taxon>
        <taxon>Trichomonadidae</taxon>
        <taxon>Trichomonas</taxon>
    </lineage>
</organism>
<dbReference type="Proteomes" id="UP000001542">
    <property type="component" value="Unassembled WGS sequence"/>
</dbReference>
<evidence type="ECO:0000313" key="3">
    <source>
        <dbReference type="Proteomes" id="UP000001542"/>
    </source>
</evidence>
<feature type="transmembrane region" description="Helical" evidence="1">
    <location>
        <begin position="20"/>
        <end position="39"/>
    </location>
</feature>
<reference evidence="2" key="1">
    <citation type="submission" date="2006-10" db="EMBL/GenBank/DDBJ databases">
        <authorList>
            <person name="Amadeo P."/>
            <person name="Zhao Q."/>
            <person name="Wortman J."/>
            <person name="Fraser-Liggett C."/>
            <person name="Carlton J."/>
        </authorList>
    </citation>
    <scope>NUCLEOTIDE SEQUENCE</scope>
    <source>
        <strain evidence="2">G3</strain>
    </source>
</reference>
<keyword evidence="3" id="KW-1185">Reference proteome</keyword>
<dbReference type="RefSeq" id="XP_001303858.1">
    <property type="nucleotide sequence ID" value="XM_001303857.1"/>
</dbReference>
<evidence type="ECO:0008006" key="4">
    <source>
        <dbReference type="Google" id="ProtNLM"/>
    </source>
</evidence>
<dbReference type="InParanoid" id="A2FVZ9"/>
<proteinExistence type="predicted"/>
<dbReference type="AlphaFoldDB" id="A2FVZ9"/>